<protein>
    <recommendedName>
        <fullName evidence="4">Nucleotide-binding protein</fullName>
    </recommendedName>
</protein>
<dbReference type="GO" id="GO:0010212">
    <property type="term" value="P:response to ionizing radiation"/>
    <property type="evidence" value="ECO:0007669"/>
    <property type="project" value="TreeGrafter"/>
</dbReference>
<keyword evidence="3" id="KW-1185">Reference proteome</keyword>
<dbReference type="PANTHER" id="PTHR13356:SF0">
    <property type="entry name" value="SOSS COMPLEX SUBUNIT B HOMOLOG"/>
    <property type="match status" value="1"/>
</dbReference>
<evidence type="ECO:0008006" key="4">
    <source>
        <dbReference type="Google" id="ProtNLM"/>
    </source>
</evidence>
<dbReference type="Gene3D" id="2.40.50.140">
    <property type="entry name" value="Nucleic acid-binding proteins"/>
    <property type="match status" value="3"/>
</dbReference>
<dbReference type="EMBL" id="JABXWR010000001">
    <property type="protein sequence ID" value="NVO67597.1"/>
    <property type="molecule type" value="Genomic_DNA"/>
</dbReference>
<dbReference type="RefSeq" id="WP_176789170.1">
    <property type="nucleotide sequence ID" value="NZ_JABXWR010000001.1"/>
</dbReference>
<evidence type="ECO:0000313" key="2">
    <source>
        <dbReference type="EMBL" id="NVO67597.1"/>
    </source>
</evidence>
<evidence type="ECO:0000256" key="1">
    <source>
        <dbReference type="ARBA" id="ARBA00023125"/>
    </source>
</evidence>
<dbReference type="GO" id="GO:0003677">
    <property type="term" value="F:DNA binding"/>
    <property type="evidence" value="ECO:0007669"/>
    <property type="project" value="UniProtKB-KW"/>
</dbReference>
<dbReference type="CDD" id="cd04491">
    <property type="entry name" value="SoSSB_OBF"/>
    <property type="match status" value="3"/>
</dbReference>
<keyword evidence="1" id="KW-0238">DNA-binding</keyword>
<reference evidence="2 3" key="1">
    <citation type="submission" date="2020-06" db="EMBL/GenBank/DDBJ databases">
        <title>Methanofollis fontis sp. nov., a methanogen isolated from marine sediments near a cold seep at Four-Way Closure Ridge offshore southwestern Taiwan.</title>
        <authorList>
            <person name="Chen S.-C."/>
            <person name="Teng N.-H."/>
            <person name="Lin Y.-S."/>
            <person name="Lai M.-C."/>
            <person name="Chen H.-H."/>
            <person name="Wang C.-C."/>
        </authorList>
    </citation>
    <scope>NUCLEOTIDE SEQUENCE [LARGE SCALE GENOMIC DNA]</scope>
    <source>
        <strain evidence="2 3">DSM 2702</strain>
    </source>
</reference>
<dbReference type="OrthoDB" id="6262at2157"/>
<dbReference type="PANTHER" id="PTHR13356">
    <property type="entry name" value="OB FOLD NUCLEIC ACID BINDING PROTEIN-RELATED"/>
    <property type="match status" value="1"/>
</dbReference>
<comment type="caution">
    <text evidence="2">The sequence shown here is derived from an EMBL/GenBank/DDBJ whole genome shotgun (WGS) entry which is preliminary data.</text>
</comment>
<dbReference type="Proteomes" id="UP000570823">
    <property type="component" value="Unassembled WGS sequence"/>
</dbReference>
<dbReference type="SUPFAM" id="SSF50249">
    <property type="entry name" value="Nucleic acid-binding proteins"/>
    <property type="match status" value="3"/>
</dbReference>
<evidence type="ECO:0000313" key="3">
    <source>
        <dbReference type="Proteomes" id="UP000570823"/>
    </source>
</evidence>
<accession>A0A7K4HRC6</accession>
<dbReference type="InterPro" id="IPR051231">
    <property type="entry name" value="SOSS-B"/>
</dbReference>
<organism evidence="2 3">
    <name type="scientific">Methanofollis tationis</name>
    <dbReference type="NCBI Taxonomy" id="81417"/>
    <lineage>
        <taxon>Archaea</taxon>
        <taxon>Methanobacteriati</taxon>
        <taxon>Methanobacteriota</taxon>
        <taxon>Stenosarchaea group</taxon>
        <taxon>Methanomicrobia</taxon>
        <taxon>Methanomicrobiales</taxon>
        <taxon>Methanomicrobiaceae</taxon>
        <taxon>Methanofollis</taxon>
    </lineage>
</organism>
<dbReference type="InterPro" id="IPR012340">
    <property type="entry name" value="NA-bd_OB-fold"/>
</dbReference>
<sequence>MQFHYALVDDLISRDEFERRVQERIDGSGGLLDEDAAALLVVGDCGRQHLQVRDLGPGPTLLSFFGRVLSVGEPTTFARQDGEEGRRASLLLGDATGRVEVVLWDDQAEAVAEIEVGEVLEVIGRRSQRGGPSLSALALRKSRVSIECPMETERRCADPVGTGDLTVRILAIDEPKGFTRRDGSEGMRTSALVGDATGTARLVCWEPALLQGYCAGASVRIGGARTTSRGRGVEFSLDEKGTVAPADEAVEVRFAAAAGVKAGDTVSLRGRIVDPGRPRGFTTRDGGRSWVRNLDMADDSGTIRLVLWGEHALAALAADEEITVYHALAKEGRSGAIEVSVGAGSHLVLPQPDCSDISFEGTIVPSALGPTIDNGTEAFILARDLLPGSEVRLEGRRSGTQITPYTIETVEISREFLEWRLEALLQRLEHAENSF</sequence>
<name>A0A7K4HRC6_9EURY</name>
<dbReference type="AlphaFoldDB" id="A0A7K4HRC6"/>
<gene>
    <name evidence="2" type="ORF">HWN36_09825</name>
</gene>
<proteinExistence type="predicted"/>
<dbReference type="GO" id="GO:0000724">
    <property type="term" value="P:double-strand break repair via homologous recombination"/>
    <property type="evidence" value="ECO:0007669"/>
    <property type="project" value="TreeGrafter"/>
</dbReference>